<reference evidence="2 3" key="1">
    <citation type="submission" date="2019-05" db="EMBL/GenBank/DDBJ databases">
        <title>Dyadobacter AR-3-8 sp. nov., isolated from arctic soil.</title>
        <authorList>
            <person name="Chaudhary D.K."/>
        </authorList>
    </citation>
    <scope>NUCLEOTIDE SEQUENCE [LARGE SCALE GENOMIC DNA]</scope>
    <source>
        <strain evidence="2 3">AR-3-8</strain>
    </source>
</reference>
<name>A0A4U6D3J2_9BACT</name>
<dbReference type="OrthoDB" id="9790377at2"/>
<sequence>MESLNLPAFEYKVKDVSGKPYIFDIIRRKFVSLTPEEWVRQHFIHLLINHYGYPKSLFAIETGMKYHTLAKRTDIMILSKDSLPFLLVECKAPFIPVNDITFAQISRYNFTLKPAYLAVTNGMSHYCFKVENGRVKFLDDFPFYREWNKEEN</sequence>
<dbReference type="AlphaFoldDB" id="A0A4U6D3J2"/>
<feature type="domain" description="Type I restriction enzyme R protein N-terminal" evidence="1">
    <location>
        <begin position="35"/>
        <end position="142"/>
    </location>
</feature>
<accession>A0A4U6D3J2</accession>
<protein>
    <submittedName>
        <fullName evidence="2">Type I restriction enzyme HsdR N-terminal domain-containing protein</fullName>
    </submittedName>
</protein>
<dbReference type="InterPro" id="IPR029464">
    <property type="entry name" value="HSDR_N"/>
</dbReference>
<dbReference type="Proteomes" id="UP000304900">
    <property type="component" value="Unassembled WGS sequence"/>
</dbReference>
<proteinExistence type="predicted"/>
<dbReference type="Pfam" id="PF13588">
    <property type="entry name" value="HSDR_N_2"/>
    <property type="match status" value="1"/>
</dbReference>
<gene>
    <name evidence="2" type="ORF">FDK13_26320</name>
</gene>
<organism evidence="2 3">
    <name type="scientific">Dyadobacter frigoris</name>
    <dbReference type="NCBI Taxonomy" id="2576211"/>
    <lineage>
        <taxon>Bacteria</taxon>
        <taxon>Pseudomonadati</taxon>
        <taxon>Bacteroidota</taxon>
        <taxon>Cytophagia</taxon>
        <taxon>Cytophagales</taxon>
        <taxon>Spirosomataceae</taxon>
        <taxon>Dyadobacter</taxon>
    </lineage>
</organism>
<evidence type="ECO:0000313" key="3">
    <source>
        <dbReference type="Proteomes" id="UP000304900"/>
    </source>
</evidence>
<keyword evidence="3" id="KW-1185">Reference proteome</keyword>
<comment type="caution">
    <text evidence="2">The sequence shown here is derived from an EMBL/GenBank/DDBJ whole genome shotgun (WGS) entry which is preliminary data.</text>
</comment>
<dbReference type="RefSeq" id="WP_137343011.1">
    <property type="nucleotide sequence ID" value="NZ_BSQH01000011.1"/>
</dbReference>
<dbReference type="EMBL" id="SZVO01000015">
    <property type="protein sequence ID" value="TKT88474.1"/>
    <property type="molecule type" value="Genomic_DNA"/>
</dbReference>
<evidence type="ECO:0000313" key="2">
    <source>
        <dbReference type="EMBL" id="TKT88474.1"/>
    </source>
</evidence>
<evidence type="ECO:0000259" key="1">
    <source>
        <dbReference type="Pfam" id="PF13588"/>
    </source>
</evidence>